<organism evidence="1 2">
    <name type="scientific">Hymenobacter chitinivorans DSM 11115</name>
    <dbReference type="NCBI Taxonomy" id="1121954"/>
    <lineage>
        <taxon>Bacteria</taxon>
        <taxon>Pseudomonadati</taxon>
        <taxon>Bacteroidota</taxon>
        <taxon>Cytophagia</taxon>
        <taxon>Cytophagales</taxon>
        <taxon>Hymenobacteraceae</taxon>
        <taxon>Hymenobacter</taxon>
    </lineage>
</organism>
<dbReference type="PANTHER" id="PTHR31299:SF0">
    <property type="entry name" value="ESTERASE, PUTATIVE (AFU_ORTHOLOGUE AFUA_1G05850)-RELATED"/>
    <property type="match status" value="1"/>
</dbReference>
<dbReference type="Proteomes" id="UP000228535">
    <property type="component" value="Unassembled WGS sequence"/>
</dbReference>
<dbReference type="InterPro" id="IPR007815">
    <property type="entry name" value="Emycin_Estase"/>
</dbReference>
<proteinExistence type="predicted"/>
<dbReference type="Gene3D" id="1.20.1440.30">
    <property type="entry name" value="Biosynthetic Protein domain"/>
    <property type="match status" value="1"/>
</dbReference>
<dbReference type="CDD" id="cd14728">
    <property type="entry name" value="Ere-like"/>
    <property type="match status" value="1"/>
</dbReference>
<name>A0A2M9B4H3_9BACT</name>
<dbReference type="InterPro" id="IPR014622">
    <property type="entry name" value="UCP036794_erythomycin"/>
</dbReference>
<gene>
    <name evidence="1" type="ORF">CLV45_3498</name>
</gene>
<dbReference type="Pfam" id="PF05139">
    <property type="entry name" value="Erythro_esteras"/>
    <property type="match status" value="1"/>
</dbReference>
<evidence type="ECO:0000313" key="2">
    <source>
        <dbReference type="Proteomes" id="UP000228535"/>
    </source>
</evidence>
<comment type="caution">
    <text evidence="1">The sequence shown here is derived from an EMBL/GenBank/DDBJ whole genome shotgun (WGS) entry which is preliminary data.</text>
</comment>
<evidence type="ECO:0000313" key="1">
    <source>
        <dbReference type="EMBL" id="PJJ52841.1"/>
    </source>
</evidence>
<dbReference type="Gene3D" id="3.40.1660.10">
    <property type="entry name" value="EreA-like (biosynthetic domain)"/>
    <property type="match status" value="1"/>
</dbReference>
<protein>
    <submittedName>
        <fullName evidence="1">Erythromycin esterase-like protein</fullName>
    </submittedName>
</protein>
<dbReference type="AlphaFoldDB" id="A0A2M9B4H3"/>
<dbReference type="PANTHER" id="PTHR31299">
    <property type="entry name" value="ESTERASE, PUTATIVE (AFU_ORTHOLOGUE AFUA_1G05850)-RELATED"/>
    <property type="match status" value="1"/>
</dbReference>
<dbReference type="GO" id="GO:0046677">
    <property type="term" value="P:response to antibiotic"/>
    <property type="evidence" value="ECO:0007669"/>
    <property type="project" value="InterPro"/>
</dbReference>
<dbReference type="Gene3D" id="3.30.1870.10">
    <property type="entry name" value="EreA-like, domain 2"/>
    <property type="match status" value="1"/>
</dbReference>
<dbReference type="SUPFAM" id="SSF159501">
    <property type="entry name" value="EreA/ChaN-like"/>
    <property type="match status" value="1"/>
</dbReference>
<accession>A0A2M9B4H3</accession>
<dbReference type="PIRSF" id="PIRSF036794">
    <property type="entry name" value="UCP_erythr_ester"/>
    <property type="match status" value="1"/>
</dbReference>
<dbReference type="InterPro" id="IPR052036">
    <property type="entry name" value="Hydrolase/PRTase-associated"/>
</dbReference>
<reference evidence="1 2" key="1">
    <citation type="submission" date="2017-11" db="EMBL/GenBank/DDBJ databases">
        <title>Genomic Encyclopedia of Archaeal and Bacterial Type Strains, Phase II (KMG-II): From Individual Species to Whole Genera.</title>
        <authorList>
            <person name="Goeker M."/>
        </authorList>
    </citation>
    <scope>NUCLEOTIDE SEQUENCE [LARGE SCALE GENOMIC DNA]</scope>
    <source>
        <strain evidence="1 2">DSM 11115</strain>
    </source>
</reference>
<dbReference type="EMBL" id="PGFA01000003">
    <property type="protein sequence ID" value="PJJ52841.1"/>
    <property type="molecule type" value="Genomic_DNA"/>
</dbReference>
<keyword evidence="2" id="KW-1185">Reference proteome</keyword>
<dbReference type="RefSeq" id="WP_245882904.1">
    <property type="nucleotide sequence ID" value="NZ_PGFA01000003.1"/>
</dbReference>
<sequence>MKTSSLPTHPLRSAADLDPLMAAIGDARIVLLGEASHGTHEYYTWRTALTKRLIQEKGFQFMAVEGDWPDCFEVNCAIKQDQPEYGSAARLLQTFNRWPTWMWGNWEIAALIDWLHRHNQQRPLPERVGFYGLDVYSLWESLQEILHFVNKQGDGAVAAAHQAFKCFEPYGDDPQEYAQHVAFVSDDCEDEVTHMLQSLRRQLRTSTPPAGLERETAFAAEQNALVAVNAERYYRAMISGGPASWNVRDGHMMETLTRLLDLHGPDSKAIIWEHNTHIGDARYTDMARDNTVNIGQLARQMYGRNQVFAVGFGSYQGSVIAGKKWGAPWEVMPVPRAIRGSWEELLHNQLQGENALLLSPELKGTAALKQTFGHRAIGVVYRPEFEQFGNYVPSLMAERYDAFLFIDHTQALHPLPTEVAQHTPPDMYPWAE</sequence>